<keyword evidence="7" id="KW-1185">Reference proteome</keyword>
<keyword evidence="4" id="KW-0812">Transmembrane</keyword>
<dbReference type="PRINTS" id="PR00344">
    <property type="entry name" value="BCTRLSENSOR"/>
</dbReference>
<dbReference type="InterPro" id="IPR005467">
    <property type="entry name" value="His_kinase_dom"/>
</dbReference>
<keyword evidence="4" id="KW-1133">Transmembrane helix</keyword>
<dbReference type="InterPro" id="IPR003594">
    <property type="entry name" value="HATPase_dom"/>
</dbReference>
<dbReference type="SUPFAM" id="SSF55874">
    <property type="entry name" value="ATPase domain of HSP90 chaperone/DNA topoisomerase II/histidine kinase"/>
    <property type="match status" value="1"/>
</dbReference>
<dbReference type="Proteomes" id="UP000092884">
    <property type="component" value="Chromosome"/>
</dbReference>
<dbReference type="EMBL" id="CP016503">
    <property type="protein sequence ID" value="ANV98785.1"/>
    <property type="molecule type" value="Genomic_DNA"/>
</dbReference>
<evidence type="ECO:0000256" key="2">
    <source>
        <dbReference type="ARBA" id="ARBA00012438"/>
    </source>
</evidence>
<dbReference type="Pfam" id="PF02518">
    <property type="entry name" value="HATPase_c"/>
    <property type="match status" value="1"/>
</dbReference>
<evidence type="ECO:0000313" key="7">
    <source>
        <dbReference type="Proteomes" id="UP000092884"/>
    </source>
</evidence>
<evidence type="ECO:0000256" key="3">
    <source>
        <dbReference type="ARBA" id="ARBA00022553"/>
    </source>
</evidence>
<dbReference type="InterPro" id="IPR004358">
    <property type="entry name" value="Sig_transdc_His_kin-like_C"/>
</dbReference>
<keyword evidence="3" id="KW-0597">Phosphoprotein</keyword>
<feature type="transmembrane region" description="Helical" evidence="4">
    <location>
        <begin position="177"/>
        <end position="204"/>
    </location>
</feature>
<dbReference type="InterPro" id="IPR036097">
    <property type="entry name" value="HisK_dim/P_sf"/>
</dbReference>
<evidence type="ECO:0000259" key="5">
    <source>
        <dbReference type="PROSITE" id="PS50109"/>
    </source>
</evidence>
<evidence type="ECO:0000313" key="6">
    <source>
        <dbReference type="EMBL" id="ANV98785.1"/>
    </source>
</evidence>
<gene>
    <name evidence="6" type="ORF">BBW65_06655</name>
</gene>
<evidence type="ECO:0000256" key="4">
    <source>
        <dbReference type="SAM" id="Phobius"/>
    </source>
</evidence>
<organism evidence="6 7">
    <name type="scientific">Helicobacter enhydrae</name>
    <dbReference type="NCBI Taxonomy" id="222136"/>
    <lineage>
        <taxon>Bacteria</taxon>
        <taxon>Pseudomonadati</taxon>
        <taxon>Campylobacterota</taxon>
        <taxon>Epsilonproteobacteria</taxon>
        <taxon>Campylobacterales</taxon>
        <taxon>Helicobacteraceae</taxon>
        <taxon>Helicobacter</taxon>
    </lineage>
</organism>
<proteinExistence type="predicted"/>
<accession>A0A1B1U7X6</accession>
<dbReference type="AlphaFoldDB" id="A0A1B1U7X6"/>
<comment type="catalytic activity">
    <reaction evidence="1">
        <text>ATP + protein L-histidine = ADP + protein N-phospho-L-histidine.</text>
        <dbReference type="EC" id="2.7.13.3"/>
    </reaction>
</comment>
<name>A0A1B1U7X6_9HELI</name>
<feature type="transmembrane region" description="Helical" evidence="4">
    <location>
        <begin position="16"/>
        <end position="39"/>
    </location>
</feature>
<dbReference type="Gene3D" id="1.10.287.130">
    <property type="match status" value="1"/>
</dbReference>
<sequence length="496" mass="57126">MKNKILGASLEYKAKILILNICIGLILVTLTMLFSLFGLKYDYDSHFINQEQKLKDLIVIQNIYSDLLTKLLREQDPQKELQLLKQAWSEFNAINEKTNLFTHFKDFYAKVFLSHHKELEELKNSEAQIKQIIGERFDDTSILAQEEILANLNTLIHKTIQLHIQILNLKKQATDSLFLFSSSLLIVIACIIILITLVFAQMILVSIKNIHHSLKLIVSDKTKQLRQINDDLQKTIKKEVADSKRKDQIMHQQARLASIGEMIQNIAHQWRQPLNTLVLIIQSFKSKADNDKLTREFIDTQTKDALRIAHNMSETIEDFRNFFQPSTTKTHFSFANSLQSAFNIAKAHLQHQNIGIQTAIPQDFSIFGYENAFTQVLLILINNAKDAILSHQIPKGIIELQVSTEEQYYCIQIKDNGGGIQFQDKERIFEPYVTTKHKSVGTGVGLYMAKQILECQMDGKIFVENIHWCNRITQEEYFGAMFSIKLPMTIISPKES</sequence>
<dbReference type="STRING" id="222136.BBW65_06655"/>
<dbReference type="SMART" id="SM00387">
    <property type="entry name" value="HATPase_c"/>
    <property type="match status" value="1"/>
</dbReference>
<reference evidence="7" key="1">
    <citation type="submission" date="2016-07" db="EMBL/GenBank/DDBJ databases">
        <authorList>
            <person name="Florea S."/>
            <person name="Webb J.S."/>
            <person name="Jaromczyk J."/>
            <person name="Schardl C.L."/>
        </authorList>
    </citation>
    <scope>NUCLEOTIDE SEQUENCE [LARGE SCALE GENOMIC DNA]</scope>
    <source>
        <strain evidence="7">MIT 01-6242</strain>
    </source>
</reference>
<dbReference type="PANTHER" id="PTHR43065:SF42">
    <property type="entry name" value="TWO-COMPONENT SENSOR PPRA"/>
    <property type="match status" value="1"/>
</dbReference>
<dbReference type="Gene3D" id="3.30.565.10">
    <property type="entry name" value="Histidine kinase-like ATPase, C-terminal domain"/>
    <property type="match status" value="1"/>
</dbReference>
<keyword evidence="4" id="KW-0472">Membrane</keyword>
<dbReference type="InterPro" id="IPR003661">
    <property type="entry name" value="HisK_dim/P_dom"/>
</dbReference>
<dbReference type="EC" id="2.7.13.3" evidence="2"/>
<protein>
    <recommendedName>
        <fullName evidence="2">histidine kinase</fullName>
        <ecNumber evidence="2">2.7.13.3</ecNumber>
    </recommendedName>
</protein>
<feature type="domain" description="Histidine kinase" evidence="5">
    <location>
        <begin position="265"/>
        <end position="490"/>
    </location>
</feature>
<dbReference type="PROSITE" id="PS50109">
    <property type="entry name" value="HIS_KIN"/>
    <property type="match status" value="1"/>
</dbReference>
<dbReference type="SUPFAM" id="SSF47384">
    <property type="entry name" value="Homodimeric domain of signal transducing histidine kinase"/>
    <property type="match status" value="1"/>
</dbReference>
<dbReference type="KEGG" id="het:BBW65_06655"/>
<dbReference type="CDD" id="cd00082">
    <property type="entry name" value="HisKA"/>
    <property type="match status" value="1"/>
</dbReference>
<dbReference type="GO" id="GO:0000155">
    <property type="term" value="F:phosphorelay sensor kinase activity"/>
    <property type="evidence" value="ECO:0007669"/>
    <property type="project" value="InterPro"/>
</dbReference>
<dbReference type="CDD" id="cd00075">
    <property type="entry name" value="HATPase"/>
    <property type="match status" value="1"/>
</dbReference>
<dbReference type="PANTHER" id="PTHR43065">
    <property type="entry name" value="SENSOR HISTIDINE KINASE"/>
    <property type="match status" value="1"/>
</dbReference>
<evidence type="ECO:0000256" key="1">
    <source>
        <dbReference type="ARBA" id="ARBA00000085"/>
    </source>
</evidence>
<dbReference type="InterPro" id="IPR036890">
    <property type="entry name" value="HATPase_C_sf"/>
</dbReference>